<dbReference type="SUPFAM" id="SSF56112">
    <property type="entry name" value="Protein kinase-like (PK-like)"/>
    <property type="match status" value="1"/>
</dbReference>
<keyword evidence="7" id="KW-0812">Transmembrane</keyword>
<proteinExistence type="inferred from homology"/>
<keyword evidence="13" id="KW-0472">Membrane</keyword>
<dbReference type="GO" id="GO:0005524">
    <property type="term" value="F:ATP binding"/>
    <property type="evidence" value="ECO:0007669"/>
    <property type="project" value="UniProtKB-UniRule"/>
</dbReference>
<dbReference type="FunFam" id="3.30.200.20:FF:000228">
    <property type="entry name" value="Serine/threonine-protein kinase BIK1"/>
    <property type="match status" value="1"/>
</dbReference>
<evidence type="ECO:0000256" key="10">
    <source>
        <dbReference type="ARBA" id="ARBA00022777"/>
    </source>
</evidence>
<keyword evidence="20" id="KW-1185">Reference proteome</keyword>
<reference evidence="19" key="2">
    <citation type="submission" date="2018-05" db="EMBL/GenBank/DDBJ databases">
        <title>OmerRS3 (Oryza meridionalis Reference Sequence Version 3).</title>
        <authorList>
            <person name="Zhang J."/>
            <person name="Kudrna D."/>
            <person name="Lee S."/>
            <person name="Talag J."/>
            <person name="Welchert J."/>
            <person name="Wing R.A."/>
        </authorList>
    </citation>
    <scope>NUCLEOTIDE SEQUENCE [LARGE SCALE GENOMIC DNA]</scope>
    <source>
        <strain evidence="19">cv. OR44</strain>
    </source>
</reference>
<dbReference type="InterPro" id="IPR017441">
    <property type="entry name" value="Protein_kinase_ATP_BS"/>
</dbReference>
<dbReference type="eggNOG" id="KOG1187">
    <property type="taxonomic scope" value="Eukaryota"/>
</dbReference>
<evidence type="ECO:0000256" key="2">
    <source>
        <dbReference type="ARBA" id="ARBA00008536"/>
    </source>
</evidence>
<feature type="region of interest" description="Disordered" evidence="17">
    <location>
        <begin position="1"/>
        <end position="30"/>
    </location>
</feature>
<evidence type="ECO:0000259" key="18">
    <source>
        <dbReference type="PROSITE" id="PS50011"/>
    </source>
</evidence>
<keyword evidence="10" id="KW-0418">Kinase</keyword>
<comment type="similarity">
    <text evidence="3">In the C-terminal section; belongs to the protein kinase superfamily. Ser/Thr protein kinase family.</text>
</comment>
<keyword evidence="5" id="KW-1003">Cell membrane</keyword>
<comment type="subcellular location">
    <subcellularLocation>
        <location evidence="1">Cell membrane</location>
        <topology evidence="1">Single-pass type I membrane protein</topology>
    </subcellularLocation>
</comment>
<dbReference type="GO" id="GO:0004674">
    <property type="term" value="F:protein serine/threonine kinase activity"/>
    <property type="evidence" value="ECO:0007669"/>
    <property type="project" value="UniProtKB-EC"/>
</dbReference>
<dbReference type="InterPro" id="IPR050823">
    <property type="entry name" value="Plant_Ser_Thr_Prot_Kinase"/>
</dbReference>
<sequence>MGAGRSVPARGRDSESSSSRKTKAASSSSTAGCWGRLPLLISSGGIMTSSPPDRSPPYLQTPAEPTLYAGTTNNCYKPFLPEEAFSGSISPSLVATDFQLRQFTYADLQRATGYFRPETFLGVGGFGRVYKGWIQMNETAHGKPGTGVPIAVKTLNSDGLQGHDEWVAEIHYLRNLKHPHLVKLIGFCMEGDQRQLVYEFMSRGSLENHLFIRSRTPLPWFLRVKIVLGAAKGLAFLHEQERPVIFRDFKTSNILLDEDFNAKLSDFGFARDSPVGDMTHVSTRVLGTNGYAAPEYVLTGHLTSMSDVYSFGMVLLEVLSGRKAMERNLVEWAHNNANDRSIHRLIDPGLGYNFSMAGAQILARTARSCTRQNPRDRPLMSEVEHTLETLHSTERANATTSYSYSQSQPPSPSANPSPSRSPMRSSASSPYGAPYPYGGIGGHASPLRHGTPPATRTRRAMA</sequence>
<evidence type="ECO:0000256" key="16">
    <source>
        <dbReference type="PROSITE-ProRule" id="PRU10141"/>
    </source>
</evidence>
<evidence type="ECO:0000256" key="8">
    <source>
        <dbReference type="ARBA" id="ARBA00022729"/>
    </source>
</evidence>
<evidence type="ECO:0000256" key="17">
    <source>
        <dbReference type="SAM" id="MobiDB-lite"/>
    </source>
</evidence>
<dbReference type="InterPro" id="IPR011009">
    <property type="entry name" value="Kinase-like_dom_sf"/>
</dbReference>
<keyword evidence="8" id="KW-0732">Signal</keyword>
<dbReference type="HOGENOM" id="CLU_000288_21_1_1"/>
<feature type="compositionally biased region" description="Low complexity" evidence="17">
    <location>
        <begin position="16"/>
        <end position="30"/>
    </location>
</feature>
<dbReference type="InterPro" id="IPR000719">
    <property type="entry name" value="Prot_kinase_dom"/>
</dbReference>
<evidence type="ECO:0000256" key="5">
    <source>
        <dbReference type="ARBA" id="ARBA00022475"/>
    </source>
</evidence>
<dbReference type="Gene3D" id="1.10.510.10">
    <property type="entry name" value="Transferase(Phosphotransferase) domain 1"/>
    <property type="match status" value="1"/>
</dbReference>
<organism evidence="19">
    <name type="scientific">Oryza meridionalis</name>
    <dbReference type="NCBI Taxonomy" id="40149"/>
    <lineage>
        <taxon>Eukaryota</taxon>
        <taxon>Viridiplantae</taxon>
        <taxon>Streptophyta</taxon>
        <taxon>Embryophyta</taxon>
        <taxon>Tracheophyta</taxon>
        <taxon>Spermatophyta</taxon>
        <taxon>Magnoliopsida</taxon>
        <taxon>Liliopsida</taxon>
        <taxon>Poales</taxon>
        <taxon>Poaceae</taxon>
        <taxon>BOP clade</taxon>
        <taxon>Oryzoideae</taxon>
        <taxon>Oryzeae</taxon>
        <taxon>Oryzinae</taxon>
        <taxon>Oryza</taxon>
    </lineage>
</organism>
<evidence type="ECO:0000256" key="9">
    <source>
        <dbReference type="ARBA" id="ARBA00022741"/>
    </source>
</evidence>
<name>A0A0E0DV57_9ORYZ</name>
<evidence type="ECO:0000256" key="1">
    <source>
        <dbReference type="ARBA" id="ARBA00004251"/>
    </source>
</evidence>
<evidence type="ECO:0000313" key="20">
    <source>
        <dbReference type="Proteomes" id="UP000008021"/>
    </source>
</evidence>
<dbReference type="GO" id="GO:0002229">
    <property type="term" value="P:defense response to oomycetes"/>
    <property type="evidence" value="ECO:0007669"/>
    <property type="project" value="UniProtKB-ARBA"/>
</dbReference>
<dbReference type="InterPro" id="IPR001245">
    <property type="entry name" value="Ser-Thr/Tyr_kinase_cat_dom"/>
</dbReference>
<dbReference type="Pfam" id="PF07714">
    <property type="entry name" value="PK_Tyr_Ser-Thr"/>
    <property type="match status" value="1"/>
</dbReference>
<evidence type="ECO:0000313" key="19">
    <source>
        <dbReference type="EnsemblPlants" id="OMERI05G23790.1"/>
    </source>
</evidence>
<keyword evidence="9 16" id="KW-0547">Nucleotide-binding</keyword>
<dbReference type="Gene3D" id="3.30.200.20">
    <property type="entry name" value="Phosphorylase Kinase, domain 1"/>
    <property type="match status" value="1"/>
</dbReference>
<evidence type="ECO:0000256" key="3">
    <source>
        <dbReference type="ARBA" id="ARBA00010217"/>
    </source>
</evidence>
<feature type="compositionally biased region" description="Low complexity" evidence="17">
    <location>
        <begin position="416"/>
        <end position="437"/>
    </location>
</feature>
<keyword evidence="11 16" id="KW-0067">ATP-binding</keyword>
<dbReference type="EnsemblPlants" id="OMERI05G23790.1">
    <property type="protein sequence ID" value="OMERI05G23790.1"/>
    <property type="gene ID" value="OMERI05G23790"/>
</dbReference>
<reference evidence="19" key="1">
    <citation type="submission" date="2015-04" db="UniProtKB">
        <authorList>
            <consortium name="EnsemblPlants"/>
        </authorList>
    </citation>
    <scope>IDENTIFICATION</scope>
</reference>
<dbReference type="PROSITE" id="PS50011">
    <property type="entry name" value="PROTEIN_KINASE_DOM"/>
    <property type="match status" value="1"/>
</dbReference>
<keyword evidence="6" id="KW-0808">Transferase</keyword>
<keyword evidence="15" id="KW-0325">Glycoprotein</keyword>
<evidence type="ECO:0000256" key="13">
    <source>
        <dbReference type="ARBA" id="ARBA00023136"/>
    </source>
</evidence>
<comment type="similarity">
    <text evidence="2">In the N-terminal section; belongs to the leguminous lectin family.</text>
</comment>
<dbReference type="PROSITE" id="PS00107">
    <property type="entry name" value="PROTEIN_KINASE_ATP"/>
    <property type="match status" value="1"/>
</dbReference>
<dbReference type="GO" id="GO:0005886">
    <property type="term" value="C:plasma membrane"/>
    <property type="evidence" value="ECO:0007669"/>
    <property type="project" value="UniProtKB-SubCell"/>
</dbReference>
<protein>
    <recommendedName>
        <fullName evidence="4">non-specific serine/threonine protein kinase</fullName>
        <ecNumber evidence="4">2.7.11.1</ecNumber>
    </recommendedName>
</protein>
<dbReference type="EC" id="2.7.11.1" evidence="4"/>
<feature type="domain" description="Protein kinase" evidence="18">
    <location>
        <begin position="115"/>
        <end position="388"/>
    </location>
</feature>
<feature type="binding site" evidence="16">
    <location>
        <position position="153"/>
    </location>
    <ligand>
        <name>ATP</name>
        <dbReference type="ChEBI" id="CHEBI:30616"/>
    </ligand>
</feature>
<keyword evidence="14" id="KW-0675">Receptor</keyword>
<evidence type="ECO:0000256" key="14">
    <source>
        <dbReference type="ARBA" id="ARBA00023170"/>
    </source>
</evidence>
<evidence type="ECO:0000256" key="7">
    <source>
        <dbReference type="ARBA" id="ARBA00022692"/>
    </source>
</evidence>
<accession>A0A0E0DV57</accession>
<keyword evidence="12" id="KW-1133">Transmembrane helix</keyword>
<dbReference type="Gramene" id="OMERI05G23790.1">
    <property type="protein sequence ID" value="OMERI05G23790.1"/>
    <property type="gene ID" value="OMERI05G23790"/>
</dbReference>
<dbReference type="Proteomes" id="UP000008021">
    <property type="component" value="Chromosome 5"/>
</dbReference>
<evidence type="ECO:0000256" key="12">
    <source>
        <dbReference type="ARBA" id="ARBA00022989"/>
    </source>
</evidence>
<evidence type="ECO:0000256" key="15">
    <source>
        <dbReference type="ARBA" id="ARBA00023180"/>
    </source>
</evidence>
<dbReference type="STRING" id="40149.A0A0E0DV57"/>
<evidence type="ECO:0000256" key="11">
    <source>
        <dbReference type="ARBA" id="ARBA00022840"/>
    </source>
</evidence>
<dbReference type="PANTHER" id="PTHR45621">
    <property type="entry name" value="OS01G0588500 PROTEIN-RELATED"/>
    <property type="match status" value="1"/>
</dbReference>
<evidence type="ECO:0000256" key="4">
    <source>
        <dbReference type="ARBA" id="ARBA00012513"/>
    </source>
</evidence>
<dbReference type="FunFam" id="1.10.510.10:FF:000240">
    <property type="entry name" value="Lectin-domain containing receptor kinase A4.3"/>
    <property type="match status" value="1"/>
</dbReference>
<dbReference type="AlphaFoldDB" id="A0A0E0DV57"/>
<feature type="region of interest" description="Disordered" evidence="17">
    <location>
        <begin position="391"/>
        <end position="462"/>
    </location>
</feature>
<evidence type="ECO:0000256" key="6">
    <source>
        <dbReference type="ARBA" id="ARBA00022679"/>
    </source>
</evidence>